<feature type="region of interest" description="Disordered" evidence="5">
    <location>
        <begin position="568"/>
        <end position="602"/>
    </location>
</feature>
<dbReference type="EMBL" id="CALNXJ010000008">
    <property type="protein sequence ID" value="CAH3045829.1"/>
    <property type="molecule type" value="Genomic_DNA"/>
</dbReference>
<dbReference type="GO" id="GO:0007165">
    <property type="term" value="P:signal transduction"/>
    <property type="evidence" value="ECO:0007669"/>
    <property type="project" value="InterPro"/>
</dbReference>
<dbReference type="Pfam" id="PF13676">
    <property type="entry name" value="TIR_2"/>
    <property type="match status" value="2"/>
</dbReference>
<dbReference type="InterPro" id="IPR035897">
    <property type="entry name" value="Toll_tir_struct_dom_sf"/>
</dbReference>
<keyword evidence="8" id="KW-1185">Reference proteome</keyword>
<dbReference type="GO" id="GO:0061809">
    <property type="term" value="F:NAD+ nucleosidase activity, cyclic ADP-ribose generating"/>
    <property type="evidence" value="ECO:0007669"/>
    <property type="project" value="UniProtKB-EC"/>
</dbReference>
<dbReference type="Proteomes" id="UP001159428">
    <property type="component" value="Unassembled WGS sequence"/>
</dbReference>
<feature type="domain" description="TIR" evidence="6">
    <location>
        <begin position="370"/>
        <end position="508"/>
    </location>
</feature>
<feature type="domain" description="TIR" evidence="6">
    <location>
        <begin position="217"/>
        <end position="350"/>
    </location>
</feature>
<evidence type="ECO:0000313" key="7">
    <source>
        <dbReference type="EMBL" id="CAH3045829.1"/>
    </source>
</evidence>
<dbReference type="SMART" id="SM00255">
    <property type="entry name" value="TIR"/>
    <property type="match status" value="1"/>
</dbReference>
<feature type="compositionally biased region" description="Low complexity" evidence="5">
    <location>
        <begin position="583"/>
        <end position="602"/>
    </location>
</feature>
<keyword evidence="3" id="KW-0520">NAD</keyword>
<evidence type="ECO:0000256" key="4">
    <source>
        <dbReference type="ARBA" id="ARBA00047304"/>
    </source>
</evidence>
<dbReference type="EC" id="3.2.2.6" evidence="1"/>
<gene>
    <name evidence="7" type="ORF">PMEA_00032924</name>
</gene>
<evidence type="ECO:0000256" key="2">
    <source>
        <dbReference type="ARBA" id="ARBA00022801"/>
    </source>
</evidence>
<dbReference type="AlphaFoldDB" id="A0AAU9W5L2"/>
<name>A0AAU9W5L2_9CNID</name>
<keyword evidence="2" id="KW-0378">Hydrolase</keyword>
<evidence type="ECO:0000313" key="8">
    <source>
        <dbReference type="Proteomes" id="UP001159428"/>
    </source>
</evidence>
<feature type="compositionally biased region" description="Polar residues" evidence="5">
    <location>
        <begin position="568"/>
        <end position="581"/>
    </location>
</feature>
<evidence type="ECO:0000256" key="3">
    <source>
        <dbReference type="ARBA" id="ARBA00023027"/>
    </source>
</evidence>
<evidence type="ECO:0000259" key="6">
    <source>
        <dbReference type="PROSITE" id="PS50104"/>
    </source>
</evidence>
<dbReference type="PANTHER" id="PTHR32009:SF39">
    <property type="entry name" value="TIR DOMAIN-CONTAINING PROTEIN"/>
    <property type="match status" value="1"/>
</dbReference>
<feature type="region of interest" description="Disordered" evidence="5">
    <location>
        <begin position="849"/>
        <end position="916"/>
    </location>
</feature>
<accession>A0AAU9W5L2</accession>
<protein>
    <recommendedName>
        <fullName evidence="1">ADP-ribosyl cyclase/cyclic ADP-ribose hydrolase</fullName>
        <ecNumber evidence="1">3.2.2.6</ecNumber>
    </recommendedName>
</protein>
<organism evidence="7 8">
    <name type="scientific">Pocillopora meandrina</name>
    <dbReference type="NCBI Taxonomy" id="46732"/>
    <lineage>
        <taxon>Eukaryota</taxon>
        <taxon>Metazoa</taxon>
        <taxon>Cnidaria</taxon>
        <taxon>Anthozoa</taxon>
        <taxon>Hexacorallia</taxon>
        <taxon>Scleractinia</taxon>
        <taxon>Astrocoeniina</taxon>
        <taxon>Pocilloporidae</taxon>
        <taxon>Pocillopora</taxon>
    </lineage>
</organism>
<dbReference type="Gene3D" id="3.40.50.10140">
    <property type="entry name" value="Toll/interleukin-1 receptor homology (TIR) domain"/>
    <property type="match status" value="3"/>
</dbReference>
<evidence type="ECO:0000256" key="5">
    <source>
        <dbReference type="SAM" id="MobiDB-lite"/>
    </source>
</evidence>
<proteinExistence type="predicted"/>
<dbReference type="InterPro" id="IPR000157">
    <property type="entry name" value="TIR_dom"/>
</dbReference>
<dbReference type="SUPFAM" id="SSF52200">
    <property type="entry name" value="Toll/Interleukin receptor TIR domain"/>
    <property type="match status" value="3"/>
</dbReference>
<evidence type="ECO:0000256" key="1">
    <source>
        <dbReference type="ARBA" id="ARBA00011982"/>
    </source>
</evidence>
<reference evidence="7 8" key="1">
    <citation type="submission" date="2022-05" db="EMBL/GenBank/DDBJ databases">
        <authorList>
            <consortium name="Genoscope - CEA"/>
            <person name="William W."/>
        </authorList>
    </citation>
    <scope>NUCLEOTIDE SEQUENCE [LARGE SCALE GENOMIC DNA]</scope>
</reference>
<dbReference type="PANTHER" id="PTHR32009">
    <property type="entry name" value="TMV RESISTANCE PROTEIN N-LIKE"/>
    <property type="match status" value="1"/>
</dbReference>
<dbReference type="PROSITE" id="PS50104">
    <property type="entry name" value="TIR"/>
    <property type="match status" value="2"/>
</dbReference>
<comment type="caution">
    <text evidence="7">The sequence shown here is derived from an EMBL/GenBank/DDBJ whole genome shotgun (WGS) entry which is preliminary data.</text>
</comment>
<sequence>MSLIVHDTISLTTSSGVSSIQLCIGDITKLSKEEQVDVLVVSAFPGDYSPTPSSLIGALSINLGISVRNLSQDKEEDLRKQYFCWWSKPLHERHSFRRILCFEGGFGSRGSSPPKVVGAVFRCLIPILSGKDSKGGSVIMPLLASGDQGYSKALMLRLIINSAIQWIKTGLELKTLKVVLFSRNPTKPDKSHEPLFESFQKLKDTYGDKELTSVQEIIYDVYMSHCPKDHQTALNIAKFLRTERKIKVFHDFQELNDDDSWQEEIFNIMGKCARVIALLSPGYLETESCIEQYNMALCINRRSQETVLAPFYITSMDYMPTYMSLIQYEDCRQKDTEKIKAASHHVANSLKRPQEDVLTGVTETKTIETLNYDVFISYSHQNKAHAEKVLQTLTSLDPELKIFIDTSGLNTGTSWQQKLYNSLDASRSTIALLSPDYIKSRVCYEEFCLSHALFMDKDSMMDLVSVLVEPVEKLPLWCEQPLPVDCTPPEVDADQVLSSVCTDLVNRLKGANNAQRVQDLKKGSLTLESSMEHHRKSVFVLRSGVLTKPVNLTASNDEDSLRVNHTSDAATSADGQQTGVDPSTHNTSTEVTSSSSTSSQLKSSSSATCDVALSFAPGDSKSAMVLKQLLLEKIPSLKISEPKAEDFSRVQSLDVARVIVPLLSSAFLTSNELVQELNIAICRNRGSSRRVLFPVPVGVVPPKPSYVHLIPSEFSCNDYRWACKVLDQAMQNEVHRLAHGNDIDVDLAFCLRCAAFSISERLLGEESKDLDLDNRVLLNVHEVEEKWRRVQMALQQEDGLAVSWKVAFGIKIETNMDDLKPAGNTEELEVKPEVNTEDTMAEEIESNGVELHRNDTSNESENTCDQPGPSEHGVEAGSNEPVSPKEHKTVHFNVDGGEVDGSNSSTRAESKACLLI</sequence>
<comment type="catalytic activity">
    <reaction evidence="4">
        <text>NAD(+) + H2O = ADP-D-ribose + nicotinamide + H(+)</text>
        <dbReference type="Rhea" id="RHEA:16301"/>
        <dbReference type="ChEBI" id="CHEBI:15377"/>
        <dbReference type="ChEBI" id="CHEBI:15378"/>
        <dbReference type="ChEBI" id="CHEBI:17154"/>
        <dbReference type="ChEBI" id="CHEBI:57540"/>
        <dbReference type="ChEBI" id="CHEBI:57967"/>
        <dbReference type="EC" id="3.2.2.6"/>
    </reaction>
    <physiologicalReaction direction="left-to-right" evidence="4">
        <dbReference type="Rhea" id="RHEA:16302"/>
    </physiologicalReaction>
</comment>